<dbReference type="KEGG" id="hdi:HDIA_2162"/>
<dbReference type="OrthoDB" id="9805029at2"/>
<dbReference type="InterPro" id="IPR050107">
    <property type="entry name" value="ABC_carbohydrate_import_ATPase"/>
</dbReference>
<name>A0A2C9D631_9HYPH</name>
<organism evidence="8 9">
    <name type="scientific">Hartmannibacter diazotrophicus</name>
    <dbReference type="NCBI Taxonomy" id="1482074"/>
    <lineage>
        <taxon>Bacteria</taxon>
        <taxon>Pseudomonadati</taxon>
        <taxon>Pseudomonadota</taxon>
        <taxon>Alphaproteobacteria</taxon>
        <taxon>Hyphomicrobiales</taxon>
        <taxon>Pleomorphomonadaceae</taxon>
        <taxon>Hartmannibacter</taxon>
    </lineage>
</organism>
<keyword evidence="2" id="KW-0813">Transport</keyword>
<dbReference type="PANTHER" id="PTHR43790">
    <property type="entry name" value="CARBOHYDRATE TRANSPORT ATP-BINDING PROTEIN MG119-RELATED"/>
    <property type="match status" value="1"/>
</dbReference>
<dbReference type="RefSeq" id="WP_099556175.1">
    <property type="nucleotide sequence ID" value="NZ_LT960614.1"/>
</dbReference>
<dbReference type="GO" id="GO:0005524">
    <property type="term" value="F:ATP binding"/>
    <property type="evidence" value="ECO:0007669"/>
    <property type="project" value="UniProtKB-KW"/>
</dbReference>
<dbReference type="SMART" id="SM00382">
    <property type="entry name" value="AAA"/>
    <property type="match status" value="2"/>
</dbReference>
<dbReference type="PROSITE" id="PS50893">
    <property type="entry name" value="ABC_TRANSPORTER_2"/>
    <property type="match status" value="2"/>
</dbReference>
<evidence type="ECO:0000256" key="5">
    <source>
        <dbReference type="ARBA" id="ARBA00022741"/>
    </source>
</evidence>
<evidence type="ECO:0000256" key="4">
    <source>
        <dbReference type="ARBA" id="ARBA00022737"/>
    </source>
</evidence>
<comment type="similarity">
    <text evidence="1">Belongs to the ABC transporter superfamily.</text>
</comment>
<keyword evidence="8" id="KW-0378">Hydrolase</keyword>
<keyword evidence="3" id="KW-0762">Sugar transport</keyword>
<evidence type="ECO:0000313" key="8">
    <source>
        <dbReference type="EMBL" id="SON55703.1"/>
    </source>
</evidence>
<dbReference type="InterPro" id="IPR003593">
    <property type="entry name" value="AAA+_ATPase"/>
</dbReference>
<dbReference type="SUPFAM" id="SSF52540">
    <property type="entry name" value="P-loop containing nucleoside triphosphate hydrolases"/>
    <property type="match status" value="2"/>
</dbReference>
<dbReference type="GO" id="GO:0016887">
    <property type="term" value="F:ATP hydrolysis activity"/>
    <property type="evidence" value="ECO:0007669"/>
    <property type="project" value="InterPro"/>
</dbReference>
<dbReference type="Gene3D" id="3.40.50.300">
    <property type="entry name" value="P-loop containing nucleotide triphosphate hydrolases"/>
    <property type="match status" value="2"/>
</dbReference>
<dbReference type="InterPro" id="IPR027417">
    <property type="entry name" value="P-loop_NTPase"/>
</dbReference>
<reference evidence="9" key="1">
    <citation type="submission" date="2017-09" db="EMBL/GenBank/DDBJ databases">
        <title>Genome sequence of Nannocystis excedens DSM 71.</title>
        <authorList>
            <person name="Blom J."/>
        </authorList>
    </citation>
    <scope>NUCLEOTIDE SEQUENCE [LARGE SCALE GENOMIC DNA]</scope>
    <source>
        <strain evidence="9">type strain: E19</strain>
    </source>
</reference>
<keyword evidence="6 8" id="KW-0067">ATP-binding</keyword>
<feature type="domain" description="ABC transporter" evidence="7">
    <location>
        <begin position="28"/>
        <end position="264"/>
    </location>
</feature>
<evidence type="ECO:0000256" key="3">
    <source>
        <dbReference type="ARBA" id="ARBA00022597"/>
    </source>
</evidence>
<dbReference type="Pfam" id="PF00005">
    <property type="entry name" value="ABC_tran"/>
    <property type="match status" value="2"/>
</dbReference>
<dbReference type="AlphaFoldDB" id="A0A2C9D631"/>
<dbReference type="CDD" id="cd03215">
    <property type="entry name" value="ABC_Carb_Monos_II"/>
    <property type="match status" value="1"/>
</dbReference>
<dbReference type="Proteomes" id="UP000223606">
    <property type="component" value="Chromosome 1"/>
</dbReference>
<evidence type="ECO:0000259" key="7">
    <source>
        <dbReference type="PROSITE" id="PS50893"/>
    </source>
</evidence>
<dbReference type="CDD" id="cd03216">
    <property type="entry name" value="ABC_Carb_Monos_I"/>
    <property type="match status" value="1"/>
</dbReference>
<gene>
    <name evidence="8" type="primary">mglA_3</name>
    <name evidence="8" type="ORF">HDIA_2162</name>
</gene>
<dbReference type="InterPro" id="IPR017871">
    <property type="entry name" value="ABC_transporter-like_CS"/>
</dbReference>
<evidence type="ECO:0000256" key="6">
    <source>
        <dbReference type="ARBA" id="ARBA00022840"/>
    </source>
</evidence>
<evidence type="ECO:0000256" key="1">
    <source>
        <dbReference type="ARBA" id="ARBA00005417"/>
    </source>
</evidence>
<protein>
    <submittedName>
        <fullName evidence="8">Galactose/methyl galactoside import ATP-binding protein MglA</fullName>
        <ecNumber evidence="8">3.6.3.17</ecNumber>
    </submittedName>
</protein>
<sequence length="519" mass="54520">MTVTHLSAAGPDLSGAASMHVPASTFVLEGRALAKHYGSTTALERANIRIERGKIHALMGENGAGKSTLVKLLVGATTPSAGTILLNGEPHLFGDVAEAIAAGVVPVYQHLTLFPNLSVLENLLCFEISARGTFWNPSPALIAKARSALERIGLHVDPAASVSSLGLAERQLLEIARALCRDCRVLVLDEPTAALNGPDAERLEQVVKGLARSGVAVIYISHKTEEIRRIADHVTVLRDGVSVIEGQPLAETSVDEMVDAMVGHVFSVAEKELPKTRDIRLEVSGLKPEARSAASSFSIRAGEIVGLTGLVGAGAENISAAVAGARDIHAGDILLEGRAVKAGDRVAAAQSGIGYVPPDRHAEGLFPGSSALGNASASVLRSLSRFGFLDARSERSRFDILFEALRLKPHAPDLPIESFSGGNQQKVLLARSLGLPDLRLLVLNEPTRGVDVGARDLIHDAIVEAAGSGKAILLMTADLEELTSLSHRILVCRSGGVQAELPGRSSPETVARAMVEASR</sequence>
<evidence type="ECO:0000313" key="9">
    <source>
        <dbReference type="Proteomes" id="UP000223606"/>
    </source>
</evidence>
<dbReference type="PROSITE" id="PS00211">
    <property type="entry name" value="ABC_TRANSPORTER_1"/>
    <property type="match status" value="1"/>
</dbReference>
<accession>A0A2C9D631</accession>
<feature type="domain" description="ABC transporter" evidence="7">
    <location>
        <begin position="274"/>
        <end position="519"/>
    </location>
</feature>
<dbReference type="EMBL" id="LT960614">
    <property type="protein sequence ID" value="SON55703.1"/>
    <property type="molecule type" value="Genomic_DNA"/>
</dbReference>
<proteinExistence type="inferred from homology"/>
<keyword evidence="9" id="KW-1185">Reference proteome</keyword>
<dbReference type="EC" id="3.6.3.17" evidence="8"/>
<keyword evidence="5" id="KW-0547">Nucleotide-binding</keyword>
<keyword evidence="4" id="KW-0677">Repeat</keyword>
<evidence type="ECO:0000256" key="2">
    <source>
        <dbReference type="ARBA" id="ARBA00022448"/>
    </source>
</evidence>
<dbReference type="PANTHER" id="PTHR43790:SF9">
    <property type="entry name" value="GALACTOFURANOSE TRANSPORTER ATP-BINDING PROTEIN YTFR"/>
    <property type="match status" value="1"/>
</dbReference>
<dbReference type="InterPro" id="IPR003439">
    <property type="entry name" value="ABC_transporter-like_ATP-bd"/>
</dbReference>